<accession>A0A1Y1UJA5</accession>
<keyword evidence="3" id="KW-1185">Reference proteome</keyword>
<keyword evidence="1" id="KW-0175">Coiled coil</keyword>
<feature type="coiled-coil region" evidence="1">
    <location>
        <begin position="2"/>
        <end position="155"/>
    </location>
</feature>
<dbReference type="Proteomes" id="UP000193719">
    <property type="component" value="Unassembled WGS sequence"/>
</dbReference>
<dbReference type="OrthoDB" id="5594607at2759"/>
<name>A0A1Y1UJA5_9FUNG</name>
<organism evidence="2 3">
    <name type="scientific">Piromyces finnis</name>
    <dbReference type="NCBI Taxonomy" id="1754191"/>
    <lineage>
        <taxon>Eukaryota</taxon>
        <taxon>Fungi</taxon>
        <taxon>Fungi incertae sedis</taxon>
        <taxon>Chytridiomycota</taxon>
        <taxon>Chytridiomycota incertae sedis</taxon>
        <taxon>Neocallimastigomycetes</taxon>
        <taxon>Neocallimastigales</taxon>
        <taxon>Neocallimastigaceae</taxon>
        <taxon>Piromyces</taxon>
    </lineage>
</organism>
<dbReference type="AlphaFoldDB" id="A0A1Y1UJA5"/>
<comment type="caution">
    <text evidence="2">The sequence shown here is derived from an EMBL/GenBank/DDBJ whole genome shotgun (WGS) entry which is preliminary data.</text>
</comment>
<reference evidence="2" key="2">
    <citation type="submission" date="2016-08" db="EMBL/GenBank/DDBJ databases">
        <title>Pervasive Adenine N6-methylation of Active Genes in Fungi.</title>
        <authorList>
            <consortium name="DOE Joint Genome Institute"/>
            <person name="Mondo S.J."/>
            <person name="Dannebaum R.O."/>
            <person name="Kuo R.C."/>
            <person name="Labutti K."/>
            <person name="Haridas S."/>
            <person name="Kuo A."/>
            <person name="Salamov A."/>
            <person name="Ahrendt S.R."/>
            <person name="Lipzen A."/>
            <person name="Sullivan W."/>
            <person name="Andreopoulos W.B."/>
            <person name="Clum A."/>
            <person name="Lindquist E."/>
            <person name="Daum C."/>
            <person name="Ramamoorthy G.K."/>
            <person name="Gryganskyi A."/>
            <person name="Culley D."/>
            <person name="Magnuson J.K."/>
            <person name="James T.Y."/>
            <person name="O'Malley M.A."/>
            <person name="Stajich J.E."/>
            <person name="Spatafora J.W."/>
            <person name="Visel A."/>
            <person name="Grigoriev I.V."/>
        </authorList>
    </citation>
    <scope>NUCLEOTIDE SEQUENCE [LARGE SCALE GENOMIC DNA]</scope>
    <source>
        <strain evidence="2">Finn</strain>
    </source>
</reference>
<proteinExistence type="predicted"/>
<gene>
    <name evidence="2" type="ORF">BCR36DRAFT_23021</name>
</gene>
<evidence type="ECO:0000313" key="2">
    <source>
        <dbReference type="EMBL" id="ORX38138.1"/>
    </source>
</evidence>
<reference evidence="2" key="1">
    <citation type="submission" date="2016-08" db="EMBL/GenBank/DDBJ databases">
        <title>Genomes of anaerobic fungi encode conserved fungal cellulosomes for biomass hydrolysis.</title>
        <authorList>
            <consortium name="DOE Joint Genome Institute"/>
            <person name="Haitjema C.H."/>
            <person name="Gilmore S.P."/>
            <person name="Henske J.K."/>
            <person name="Solomon K.V."/>
            <person name="De Groot R."/>
            <person name="Kuo A."/>
            <person name="Mondo S.J."/>
            <person name="Salamov A.A."/>
            <person name="Labutti K."/>
            <person name="Zhao Z."/>
            <person name="Chiniquy J."/>
            <person name="Barry K."/>
            <person name="Brewer H.M."/>
            <person name="Purvine S.O."/>
            <person name="Wright A.T."/>
            <person name="Boxma B."/>
            <person name="Van Alen T."/>
            <person name="Hackstein J.H."/>
            <person name="Baker S.E."/>
            <person name="Grigoriev I.V."/>
            <person name="O'Malley M.A."/>
        </authorList>
    </citation>
    <scope>NUCLEOTIDE SEQUENCE [LARGE SCALE GENOMIC DNA]</scope>
    <source>
        <strain evidence="2">Finn</strain>
    </source>
</reference>
<dbReference type="EMBL" id="MCFH01000124">
    <property type="protein sequence ID" value="ORX38138.1"/>
    <property type="molecule type" value="Genomic_DNA"/>
</dbReference>
<sequence>MKEKYEKIIEEKEHIFEEKEIQIQKEKQKIEEIIEKEVQEQLQNSNNEIYPEDYEEIKEQNINLENTIKQKEQEIENYESQIKILESEKDDSQRKYNSLNMKINDVLGELTKLKDEHDAYVKEKHDEILKYTKKINELEENTEFYKNDYVKKVKENDWLIKT</sequence>
<protein>
    <submittedName>
        <fullName evidence="2">Uncharacterized protein</fullName>
    </submittedName>
</protein>
<evidence type="ECO:0000313" key="3">
    <source>
        <dbReference type="Proteomes" id="UP000193719"/>
    </source>
</evidence>
<evidence type="ECO:0000256" key="1">
    <source>
        <dbReference type="SAM" id="Coils"/>
    </source>
</evidence>